<dbReference type="Proteomes" id="UP001597104">
    <property type="component" value="Unassembled WGS sequence"/>
</dbReference>
<evidence type="ECO:0000313" key="2">
    <source>
        <dbReference type="EMBL" id="MFD0897308.1"/>
    </source>
</evidence>
<name>A0ABW3EAF4_9LACO</name>
<reference evidence="3" key="1">
    <citation type="journal article" date="2019" name="Int. J. Syst. Evol. Microbiol.">
        <title>The Global Catalogue of Microorganisms (GCM) 10K type strain sequencing project: providing services to taxonomists for standard genome sequencing and annotation.</title>
        <authorList>
            <consortium name="The Broad Institute Genomics Platform"/>
            <consortium name="The Broad Institute Genome Sequencing Center for Infectious Disease"/>
            <person name="Wu L."/>
            <person name="Ma J."/>
        </authorList>
    </citation>
    <scope>NUCLEOTIDE SEQUENCE [LARGE SCALE GENOMIC DNA]</scope>
    <source>
        <strain evidence="3">CCM 8925</strain>
    </source>
</reference>
<protein>
    <submittedName>
        <fullName evidence="2">Glycerophosphodiester phosphodiesterase family protein</fullName>
    </submittedName>
</protein>
<dbReference type="PROSITE" id="PS51704">
    <property type="entry name" value="GP_PDE"/>
    <property type="match status" value="1"/>
</dbReference>
<dbReference type="RefSeq" id="WP_137637177.1">
    <property type="nucleotide sequence ID" value="NZ_BJDN01000006.1"/>
</dbReference>
<comment type="caution">
    <text evidence="2">The sequence shown here is derived from an EMBL/GenBank/DDBJ whole genome shotgun (WGS) entry which is preliminary data.</text>
</comment>
<dbReference type="InterPro" id="IPR030395">
    <property type="entry name" value="GP_PDE_dom"/>
</dbReference>
<feature type="domain" description="GP-PDE" evidence="1">
    <location>
        <begin position="259"/>
        <end position="496"/>
    </location>
</feature>
<accession>A0ABW3EAF4</accession>
<dbReference type="EMBL" id="JBHTIO010000032">
    <property type="protein sequence ID" value="MFD0897308.1"/>
    <property type="molecule type" value="Genomic_DNA"/>
</dbReference>
<dbReference type="Pfam" id="PF03009">
    <property type="entry name" value="GDPD"/>
    <property type="match status" value="1"/>
</dbReference>
<sequence>MQTLKFTLEDKRGMFEKAEGFQIDKVQVGDKNWVQGRQYERSLRQVKVIIYQDKEMTQPFDLTGINPMFEGLTGDERKIIDGRHSVMLDAPNGVFRFDFPAQAFATFGSYRQAFFRLYRDGSSVATLEFPFEVLADQVISGIIPSDYMDPFQELIDEMNANKDKAASDISKIISDWNDKYSQLFKDLSKQGDDTANVLLQLQATLKDLEAQIKLDGLITVGEFDGKFAASAKTVTDTLKTVSGYVDTVRNSSWIYNNIKPLSAHRGAHIDAPENTAMAVAHAGMYGYGLIECDPRLTSDNQVVLMHDDTVDRMTDGAGKVSDFTLDQLKQMTVDAAFSGKNDYNTIRVPTLAEILHEVNQYGMGVNIDGGKLDWQDDNVINTVVGIIKQAGLMGRSFFVISDPAARKRLNALYPDAALSWLSYDNIDDYIAEAKTYTNAVISIVYENLSRDYSAIAASGFPLHVYGVNSVSQYEDSIQRGARFVETDSLLPITVTQA</sequence>
<dbReference type="SUPFAM" id="SSF51695">
    <property type="entry name" value="PLC-like phosphodiesterases"/>
    <property type="match status" value="1"/>
</dbReference>
<dbReference type="InterPro" id="IPR017946">
    <property type="entry name" value="PLC-like_Pdiesterase_TIM-brl"/>
</dbReference>
<evidence type="ECO:0000259" key="1">
    <source>
        <dbReference type="PROSITE" id="PS51704"/>
    </source>
</evidence>
<organism evidence="2 3">
    <name type="scientific">Loigolactobacillus binensis</name>
    <dbReference type="NCBI Taxonomy" id="2559922"/>
    <lineage>
        <taxon>Bacteria</taxon>
        <taxon>Bacillati</taxon>
        <taxon>Bacillota</taxon>
        <taxon>Bacilli</taxon>
        <taxon>Lactobacillales</taxon>
        <taxon>Lactobacillaceae</taxon>
        <taxon>Loigolactobacillus</taxon>
    </lineage>
</organism>
<proteinExistence type="predicted"/>
<dbReference type="Gene3D" id="3.20.20.190">
    <property type="entry name" value="Phosphatidylinositol (PI) phosphodiesterase"/>
    <property type="match status" value="1"/>
</dbReference>
<dbReference type="PANTHER" id="PTHR46211">
    <property type="entry name" value="GLYCEROPHOSPHORYL DIESTER PHOSPHODIESTERASE"/>
    <property type="match status" value="1"/>
</dbReference>
<dbReference type="Gene3D" id="2.60.40.3350">
    <property type="match status" value="1"/>
</dbReference>
<keyword evidence="3" id="KW-1185">Reference proteome</keyword>
<evidence type="ECO:0000313" key="3">
    <source>
        <dbReference type="Proteomes" id="UP001597104"/>
    </source>
</evidence>
<dbReference type="CDD" id="cd08566">
    <property type="entry name" value="GDPD_AtGDE_like"/>
    <property type="match status" value="1"/>
</dbReference>
<dbReference type="InterPro" id="IPR018913">
    <property type="entry name" value="BppU_N"/>
</dbReference>
<dbReference type="Pfam" id="PF10651">
    <property type="entry name" value="BppU_N"/>
    <property type="match status" value="1"/>
</dbReference>
<dbReference type="PANTHER" id="PTHR46211:SF1">
    <property type="entry name" value="GLYCEROPHOSPHODIESTER PHOSPHODIESTERASE, CYTOPLASMIC"/>
    <property type="match status" value="1"/>
</dbReference>
<gene>
    <name evidence="2" type="ORF">ACFQZ7_06095</name>
</gene>